<dbReference type="Proteomes" id="UP000279259">
    <property type="component" value="Unassembled WGS sequence"/>
</dbReference>
<evidence type="ECO:0000313" key="2">
    <source>
        <dbReference type="EMBL" id="RSH91459.1"/>
    </source>
</evidence>
<feature type="compositionally biased region" description="Polar residues" evidence="1">
    <location>
        <begin position="766"/>
        <end position="777"/>
    </location>
</feature>
<name>A0A427YK77_9TREE</name>
<feature type="compositionally biased region" description="Low complexity" evidence="1">
    <location>
        <begin position="367"/>
        <end position="382"/>
    </location>
</feature>
<feature type="compositionally biased region" description="Polar residues" evidence="1">
    <location>
        <begin position="613"/>
        <end position="625"/>
    </location>
</feature>
<sequence>MAVMHGARGASLGLANAASRAQSQRDSERKIDPTASLRAFRTSTRVAFNPSAAASARRASMTSRRFSLNAKYDRLVGNVHGMRTGLGRKPQQQRPVEGGMRGDEELLAQLGLGLADAEEEEGERIEEGDGTMSYADTKRKYSLSGHALESKKKEDELAPEWLHNILYPPSKPPTPPVIPRTMMDQSGSVGLICSLPASRIPNLSYSGTMHGSLASSLQQMQLGLVNHGQAFLPPSHGHWQVAGLNAQMTGHSSSIARLPDPSVSHRAQPPVATQPHGLQLPPHTLWQLAGGNHPFQLAGNSASLPPIPGAPILGVASPPAIPDQLRGILDQMSHPEPRGDRQPSKVPGIAAHRVRFLPVQQMYSPPLLTSASSGTSGASGASHTFPDPDQNTDKHAYVLQAAGAPTGPRVLAEPDGGEKHMPRPQAFASASSLPSLTPQDELRLHDPRFKQQQRQHDPPVQIQPALKRPFSHTDLASDPFAIADPFIPNALIQVHAEIMAEAPNHAKKRPRLTKTISGRSVVQTLEAQVEVFPDGYESDPLNLRPGEKWEDGTDEADEADEADDTDETGEGVDENDPFKVRSGRPSQARAINTADSSAAVTPRGSVEKPRTIKSAQNSSTESLRTQPLHDSLQRDAIQQDGKPSTSMLASPSSRNLRYRLLRNGRMVVHLPGKTPSCSSSSPTPHSTDESPTASVSPSTSPSPAPPHKVRVTEAISGIRLIPMVPQRNRHKPRAKADGDRKHQTAWEAARVHGFVDEETEAGEGGSNPSEEYTTGDSGNEGEDAGEEIEDWSSSGMSEAEVQAHDSRCSLSTVMEEEEEEVDGIGANAGRVLFQLPRGWEEAMVVGPGSSGEDGANDANLNGNLTRRRQGSASYFERRSAFGDGFFDRQGGGKVGFAIWRDGH</sequence>
<feature type="compositionally biased region" description="Polar residues" evidence="1">
    <location>
        <begin position="589"/>
        <end position="599"/>
    </location>
</feature>
<feature type="compositionally biased region" description="Polar residues" evidence="1">
    <location>
        <begin position="428"/>
        <end position="438"/>
    </location>
</feature>
<feature type="region of interest" description="Disordered" evidence="1">
    <location>
        <begin position="404"/>
        <end position="439"/>
    </location>
</feature>
<feature type="compositionally biased region" description="Acidic residues" evidence="1">
    <location>
        <begin position="779"/>
        <end position="790"/>
    </location>
</feature>
<keyword evidence="3" id="KW-1185">Reference proteome</keyword>
<feature type="region of interest" description="Disordered" evidence="1">
    <location>
        <begin position="750"/>
        <end position="807"/>
    </location>
</feature>
<feature type="region of interest" description="Disordered" evidence="1">
    <location>
        <begin position="725"/>
        <end position="744"/>
    </location>
</feature>
<dbReference type="EMBL" id="RSCD01000008">
    <property type="protein sequence ID" value="RSH91459.1"/>
    <property type="molecule type" value="Genomic_DNA"/>
</dbReference>
<evidence type="ECO:0000313" key="3">
    <source>
        <dbReference type="Proteomes" id="UP000279259"/>
    </source>
</evidence>
<feature type="region of interest" description="Disordered" evidence="1">
    <location>
        <begin position="13"/>
        <end position="36"/>
    </location>
</feature>
<feature type="region of interest" description="Disordered" evidence="1">
    <location>
        <begin position="532"/>
        <end position="628"/>
    </location>
</feature>
<dbReference type="OrthoDB" id="10408141at2759"/>
<feature type="compositionally biased region" description="Acidic residues" evidence="1">
    <location>
        <begin position="552"/>
        <end position="575"/>
    </location>
</feature>
<accession>A0A427YK77</accession>
<feature type="region of interest" description="Disordered" evidence="1">
    <location>
        <begin position="367"/>
        <end position="392"/>
    </location>
</feature>
<reference evidence="2 3" key="1">
    <citation type="submission" date="2018-11" db="EMBL/GenBank/DDBJ databases">
        <title>Genome sequence of Saitozyma podzolica DSM 27192.</title>
        <authorList>
            <person name="Aliyu H."/>
            <person name="Gorte O."/>
            <person name="Ochsenreither K."/>
        </authorList>
    </citation>
    <scope>NUCLEOTIDE SEQUENCE [LARGE SCALE GENOMIC DNA]</scope>
    <source>
        <strain evidence="2 3">DSM 27192</strain>
    </source>
</reference>
<proteinExistence type="predicted"/>
<gene>
    <name evidence="2" type="ORF">EHS25_009758</name>
</gene>
<evidence type="ECO:0000256" key="1">
    <source>
        <dbReference type="SAM" id="MobiDB-lite"/>
    </source>
</evidence>
<comment type="caution">
    <text evidence="2">The sequence shown here is derived from an EMBL/GenBank/DDBJ whole genome shotgun (WGS) entry which is preliminary data.</text>
</comment>
<dbReference type="AlphaFoldDB" id="A0A427YK77"/>
<feature type="compositionally biased region" description="Basic and acidic residues" evidence="1">
    <location>
        <begin position="734"/>
        <end position="744"/>
    </location>
</feature>
<organism evidence="2 3">
    <name type="scientific">Saitozyma podzolica</name>
    <dbReference type="NCBI Taxonomy" id="1890683"/>
    <lineage>
        <taxon>Eukaryota</taxon>
        <taxon>Fungi</taxon>
        <taxon>Dikarya</taxon>
        <taxon>Basidiomycota</taxon>
        <taxon>Agaricomycotina</taxon>
        <taxon>Tremellomycetes</taxon>
        <taxon>Tremellales</taxon>
        <taxon>Trimorphomycetaceae</taxon>
        <taxon>Saitozyma</taxon>
    </lineage>
</organism>
<feature type="region of interest" description="Disordered" evidence="1">
    <location>
        <begin position="669"/>
        <end position="708"/>
    </location>
</feature>
<feature type="compositionally biased region" description="Basic and acidic residues" evidence="1">
    <location>
        <begin position="23"/>
        <end position="32"/>
    </location>
</feature>
<feature type="compositionally biased region" description="Low complexity" evidence="1">
    <location>
        <begin position="674"/>
        <end position="699"/>
    </location>
</feature>
<protein>
    <submittedName>
        <fullName evidence="2">Uncharacterized protein</fullName>
    </submittedName>
</protein>